<evidence type="ECO:0000256" key="1">
    <source>
        <dbReference type="SAM" id="MobiDB-lite"/>
    </source>
</evidence>
<dbReference type="EMBL" id="AGNL01013171">
    <property type="protein sequence ID" value="EJK67412.1"/>
    <property type="molecule type" value="Genomic_DNA"/>
</dbReference>
<keyword evidence="3" id="KW-1185">Reference proteome</keyword>
<dbReference type="AlphaFoldDB" id="K0TA51"/>
<organism evidence="2 3">
    <name type="scientific">Thalassiosira oceanica</name>
    <name type="common">Marine diatom</name>
    <dbReference type="NCBI Taxonomy" id="159749"/>
    <lineage>
        <taxon>Eukaryota</taxon>
        <taxon>Sar</taxon>
        <taxon>Stramenopiles</taxon>
        <taxon>Ochrophyta</taxon>
        <taxon>Bacillariophyta</taxon>
        <taxon>Coscinodiscophyceae</taxon>
        <taxon>Thalassiosirophycidae</taxon>
        <taxon>Thalassiosirales</taxon>
        <taxon>Thalassiosiraceae</taxon>
        <taxon>Thalassiosira</taxon>
    </lineage>
</organism>
<reference evidence="2 3" key="1">
    <citation type="journal article" date="2012" name="Genome Biol.">
        <title>Genome and low-iron response of an oceanic diatom adapted to chronic iron limitation.</title>
        <authorList>
            <person name="Lommer M."/>
            <person name="Specht M."/>
            <person name="Roy A.S."/>
            <person name="Kraemer L."/>
            <person name="Andreson R."/>
            <person name="Gutowska M.A."/>
            <person name="Wolf J."/>
            <person name="Bergner S.V."/>
            <person name="Schilhabel M.B."/>
            <person name="Klostermeier U.C."/>
            <person name="Beiko R.G."/>
            <person name="Rosenstiel P."/>
            <person name="Hippler M."/>
            <person name="Laroche J."/>
        </authorList>
    </citation>
    <scope>NUCLEOTIDE SEQUENCE [LARGE SCALE GENOMIC DNA]</scope>
    <source>
        <strain evidence="2 3">CCMP1005</strain>
    </source>
</reference>
<name>K0TA51_THAOC</name>
<feature type="region of interest" description="Disordered" evidence="1">
    <location>
        <begin position="32"/>
        <end position="84"/>
    </location>
</feature>
<accession>K0TA51</accession>
<evidence type="ECO:0000313" key="3">
    <source>
        <dbReference type="Proteomes" id="UP000266841"/>
    </source>
</evidence>
<proteinExistence type="predicted"/>
<protein>
    <submittedName>
        <fullName evidence="2">Uncharacterized protein</fullName>
    </submittedName>
</protein>
<feature type="non-terminal residue" evidence="2">
    <location>
        <position position="84"/>
    </location>
</feature>
<sequence>MSHEAPPGAHPGSGRIARPAWFRRPDFVAAGGRDHLAAASPRPPPRAPRGGARSRREIETPPGTRPTAMMDYQHGPPSRPAAPP</sequence>
<feature type="region of interest" description="Disordered" evidence="1">
    <location>
        <begin position="1"/>
        <end position="20"/>
    </location>
</feature>
<evidence type="ECO:0000313" key="2">
    <source>
        <dbReference type="EMBL" id="EJK67412.1"/>
    </source>
</evidence>
<dbReference type="Proteomes" id="UP000266841">
    <property type="component" value="Unassembled WGS sequence"/>
</dbReference>
<comment type="caution">
    <text evidence="2">The sequence shown here is derived from an EMBL/GenBank/DDBJ whole genome shotgun (WGS) entry which is preliminary data.</text>
</comment>
<gene>
    <name evidence="2" type="ORF">THAOC_11560</name>
</gene>